<sequence>MRIVNEDTFNASIRTTPKLYETANDPRPFSMLSTFPTAATPAEDEKNGVVTQEESICYLPKPNFFEPCQSSLSAGEISSSPQPLASSLPTSSVRGVGPGEKTVNQTVLSFLDESRMLIYPFQLFRVLADL</sequence>
<accession>A0ABR0SHZ5</accession>
<feature type="compositionally biased region" description="Low complexity" evidence="1">
    <location>
        <begin position="78"/>
        <end position="92"/>
    </location>
</feature>
<dbReference type="EMBL" id="JAVFKD010000014">
    <property type="protein sequence ID" value="KAK5991441.1"/>
    <property type="molecule type" value="Genomic_DNA"/>
</dbReference>
<reference evidence="2 3" key="1">
    <citation type="submission" date="2024-01" db="EMBL/GenBank/DDBJ databases">
        <title>Complete genome of Cladobotryum mycophilum ATHUM6906.</title>
        <authorList>
            <person name="Christinaki A.C."/>
            <person name="Myridakis A.I."/>
            <person name="Kouvelis V.N."/>
        </authorList>
    </citation>
    <scope>NUCLEOTIDE SEQUENCE [LARGE SCALE GENOMIC DNA]</scope>
    <source>
        <strain evidence="2 3">ATHUM6906</strain>
    </source>
</reference>
<evidence type="ECO:0000313" key="2">
    <source>
        <dbReference type="EMBL" id="KAK5991441.1"/>
    </source>
</evidence>
<name>A0ABR0SHZ5_9HYPO</name>
<feature type="region of interest" description="Disordered" evidence="1">
    <location>
        <begin position="31"/>
        <end position="50"/>
    </location>
</feature>
<keyword evidence="3" id="KW-1185">Reference proteome</keyword>
<gene>
    <name evidence="2" type="ORF">PT974_09723</name>
</gene>
<proteinExistence type="predicted"/>
<organism evidence="2 3">
    <name type="scientific">Cladobotryum mycophilum</name>
    <dbReference type="NCBI Taxonomy" id="491253"/>
    <lineage>
        <taxon>Eukaryota</taxon>
        <taxon>Fungi</taxon>
        <taxon>Dikarya</taxon>
        <taxon>Ascomycota</taxon>
        <taxon>Pezizomycotina</taxon>
        <taxon>Sordariomycetes</taxon>
        <taxon>Hypocreomycetidae</taxon>
        <taxon>Hypocreales</taxon>
        <taxon>Hypocreaceae</taxon>
        <taxon>Cladobotryum</taxon>
    </lineage>
</organism>
<feature type="region of interest" description="Disordered" evidence="1">
    <location>
        <begin position="72"/>
        <end position="99"/>
    </location>
</feature>
<protein>
    <submittedName>
        <fullName evidence="2">Uncharacterized protein</fullName>
    </submittedName>
</protein>
<evidence type="ECO:0000256" key="1">
    <source>
        <dbReference type="SAM" id="MobiDB-lite"/>
    </source>
</evidence>
<comment type="caution">
    <text evidence="2">The sequence shown here is derived from an EMBL/GenBank/DDBJ whole genome shotgun (WGS) entry which is preliminary data.</text>
</comment>
<evidence type="ECO:0000313" key="3">
    <source>
        <dbReference type="Proteomes" id="UP001338125"/>
    </source>
</evidence>
<dbReference type="Proteomes" id="UP001338125">
    <property type="component" value="Unassembled WGS sequence"/>
</dbReference>